<comment type="caution">
    <text evidence="1">The sequence shown here is derived from an EMBL/GenBank/DDBJ whole genome shotgun (WGS) entry which is preliminary data.</text>
</comment>
<evidence type="ECO:0000313" key="1">
    <source>
        <dbReference type="EMBL" id="MFD1425332.1"/>
    </source>
</evidence>
<proteinExistence type="predicted"/>
<name>A0ABW4C3N6_9BACL</name>
<accession>A0ABW4C3N6</accession>
<dbReference type="InterPro" id="IPR020139">
    <property type="entry name" value="DUF2642"/>
</dbReference>
<protein>
    <submittedName>
        <fullName evidence="1">DUF2642 domain-containing protein</fullName>
    </submittedName>
</protein>
<dbReference type="RefSeq" id="WP_380161989.1">
    <property type="nucleotide sequence ID" value="NZ_JBHTNU010000001.1"/>
</dbReference>
<organism evidence="1 2">
    <name type="scientific">Kroppenstedtia sanguinis</name>
    <dbReference type="NCBI Taxonomy" id="1380684"/>
    <lineage>
        <taxon>Bacteria</taxon>
        <taxon>Bacillati</taxon>
        <taxon>Bacillota</taxon>
        <taxon>Bacilli</taxon>
        <taxon>Bacillales</taxon>
        <taxon>Thermoactinomycetaceae</taxon>
        <taxon>Kroppenstedtia</taxon>
    </lineage>
</organism>
<keyword evidence="2" id="KW-1185">Reference proteome</keyword>
<dbReference type="Proteomes" id="UP001597282">
    <property type="component" value="Unassembled WGS sequence"/>
</dbReference>
<gene>
    <name evidence="1" type="ORF">ACFQ4Y_00080</name>
</gene>
<dbReference type="EMBL" id="JBHTNU010000001">
    <property type="protein sequence ID" value="MFD1425332.1"/>
    <property type="molecule type" value="Genomic_DNA"/>
</dbReference>
<dbReference type="Pfam" id="PF10842">
    <property type="entry name" value="DUF2642"/>
    <property type="match status" value="1"/>
</dbReference>
<sequence>MSQQVQQWMGQRVQVATFSGKLEGEVAGVYSDHFLLTKEDRRYYIRWDAVVYVTSLEEE</sequence>
<evidence type="ECO:0000313" key="2">
    <source>
        <dbReference type="Proteomes" id="UP001597282"/>
    </source>
</evidence>
<reference evidence="2" key="1">
    <citation type="journal article" date="2019" name="Int. J. Syst. Evol. Microbiol.">
        <title>The Global Catalogue of Microorganisms (GCM) 10K type strain sequencing project: providing services to taxonomists for standard genome sequencing and annotation.</title>
        <authorList>
            <consortium name="The Broad Institute Genomics Platform"/>
            <consortium name="The Broad Institute Genome Sequencing Center for Infectious Disease"/>
            <person name="Wu L."/>
            <person name="Ma J."/>
        </authorList>
    </citation>
    <scope>NUCLEOTIDE SEQUENCE [LARGE SCALE GENOMIC DNA]</scope>
    <source>
        <strain evidence="2">S1</strain>
    </source>
</reference>